<keyword evidence="3" id="KW-1185">Reference proteome</keyword>
<protein>
    <submittedName>
        <fullName evidence="2">Uncharacterized protein</fullName>
    </submittedName>
</protein>
<feature type="signal peptide" evidence="1">
    <location>
        <begin position="1"/>
        <end position="16"/>
    </location>
</feature>
<gene>
    <name evidence="2" type="ORF">CLODIP_2_CD00527</name>
</gene>
<evidence type="ECO:0000313" key="2">
    <source>
        <dbReference type="EMBL" id="CAB3380885.1"/>
    </source>
</evidence>
<name>A0A8S1DLH5_9INSE</name>
<accession>A0A8S1DLH5</accession>
<organism evidence="2 3">
    <name type="scientific">Cloeon dipterum</name>
    <dbReference type="NCBI Taxonomy" id="197152"/>
    <lineage>
        <taxon>Eukaryota</taxon>
        <taxon>Metazoa</taxon>
        <taxon>Ecdysozoa</taxon>
        <taxon>Arthropoda</taxon>
        <taxon>Hexapoda</taxon>
        <taxon>Insecta</taxon>
        <taxon>Pterygota</taxon>
        <taxon>Palaeoptera</taxon>
        <taxon>Ephemeroptera</taxon>
        <taxon>Pisciforma</taxon>
        <taxon>Baetidae</taxon>
        <taxon>Cloeon</taxon>
    </lineage>
</organism>
<dbReference type="EMBL" id="CADEPI010000219">
    <property type="protein sequence ID" value="CAB3380885.1"/>
    <property type="molecule type" value="Genomic_DNA"/>
</dbReference>
<reference evidence="2 3" key="1">
    <citation type="submission" date="2020-04" db="EMBL/GenBank/DDBJ databases">
        <authorList>
            <person name="Alioto T."/>
            <person name="Alioto T."/>
            <person name="Gomez Garrido J."/>
        </authorList>
    </citation>
    <scope>NUCLEOTIDE SEQUENCE [LARGE SCALE GENOMIC DNA]</scope>
</reference>
<proteinExistence type="predicted"/>
<sequence>MLVVALVSVIYHTVRVESVILNSRCRWSEKIASKVSIASCIASCLELDSKWNSCSYNSTSGKPQERYNNIQKNGCPKCNLPLKNFKSYNALFKMAAQISHPICGKILDFTHITSSSNYEMSSMICGMVWPDTKHWLPKSYDEVRCVIEALPPEVRVVGKLRLPVYKSNCSKEFFLCTVDTPRSIKKSFLNEELNGNTTIFQNTTACALFEFKNDPKKAPDFRLKITDCNEAAFTLCEKDV</sequence>
<keyword evidence="1" id="KW-0732">Signal</keyword>
<evidence type="ECO:0000256" key="1">
    <source>
        <dbReference type="SAM" id="SignalP"/>
    </source>
</evidence>
<dbReference type="Proteomes" id="UP000494165">
    <property type="component" value="Unassembled WGS sequence"/>
</dbReference>
<comment type="caution">
    <text evidence="2">The sequence shown here is derived from an EMBL/GenBank/DDBJ whole genome shotgun (WGS) entry which is preliminary data.</text>
</comment>
<dbReference type="AlphaFoldDB" id="A0A8S1DLH5"/>
<evidence type="ECO:0000313" key="3">
    <source>
        <dbReference type="Proteomes" id="UP000494165"/>
    </source>
</evidence>
<feature type="chain" id="PRO_5035902028" evidence="1">
    <location>
        <begin position="17"/>
        <end position="240"/>
    </location>
</feature>